<gene>
    <name evidence="2" type="ORF">SAMN05216577_14817</name>
</gene>
<feature type="chain" id="PRO_5042948415" description="DUF2790 domain-containing protein" evidence="1">
    <location>
        <begin position="20"/>
        <end position="89"/>
    </location>
</feature>
<evidence type="ECO:0000256" key="1">
    <source>
        <dbReference type="SAM" id="SignalP"/>
    </source>
</evidence>
<dbReference type="Gene3D" id="2.30.140.50">
    <property type="entry name" value="Protein of unknown function DUF2790"/>
    <property type="match status" value="1"/>
</dbReference>
<dbReference type="InterPro" id="IPR021245">
    <property type="entry name" value="DUF2790"/>
</dbReference>
<keyword evidence="1" id="KW-0732">Signal</keyword>
<proteinExistence type="predicted"/>
<dbReference type="AlphaFoldDB" id="A0AAQ1KNV4"/>
<name>A0AAQ1KNV4_9PSED</name>
<keyword evidence="3" id="KW-1185">Reference proteome</keyword>
<organism evidence="2 3">
    <name type="scientific">Pseudomonas citronellolis</name>
    <dbReference type="NCBI Taxonomy" id="53408"/>
    <lineage>
        <taxon>Bacteria</taxon>
        <taxon>Pseudomonadati</taxon>
        <taxon>Pseudomonadota</taxon>
        <taxon>Gammaproteobacteria</taxon>
        <taxon>Pseudomonadales</taxon>
        <taxon>Pseudomonadaceae</taxon>
        <taxon>Pseudomonas</taxon>
    </lineage>
</organism>
<dbReference type="Pfam" id="PF10976">
    <property type="entry name" value="DUF2790"/>
    <property type="match status" value="1"/>
</dbReference>
<protein>
    <recommendedName>
        <fullName evidence="4">DUF2790 domain-containing protein</fullName>
    </recommendedName>
</protein>
<accession>A0AAQ1KNV4</accession>
<dbReference type="Proteomes" id="UP000183385">
    <property type="component" value="Unassembled WGS sequence"/>
</dbReference>
<evidence type="ECO:0000313" key="2">
    <source>
        <dbReference type="EMBL" id="SFD94099.1"/>
    </source>
</evidence>
<dbReference type="RefSeq" id="WP_074985926.1">
    <property type="nucleotide sequence ID" value="NZ_FOLS01000048.1"/>
</dbReference>
<sequence length="89" mass="9293">MKYVLAIAAVLFASQQALAAQPDDTGAPATAQTIAYAYGMNLDVAKVISLHAEPADACASAPATLTYQDHRGDVHSVTYQKLPSQCGID</sequence>
<evidence type="ECO:0000313" key="3">
    <source>
        <dbReference type="Proteomes" id="UP000183385"/>
    </source>
</evidence>
<comment type="caution">
    <text evidence="2">The sequence shown here is derived from an EMBL/GenBank/DDBJ whole genome shotgun (WGS) entry which is preliminary data.</text>
</comment>
<reference evidence="2 3" key="1">
    <citation type="submission" date="2016-10" db="EMBL/GenBank/DDBJ databases">
        <authorList>
            <person name="Varghese N."/>
            <person name="Submissions S."/>
        </authorList>
    </citation>
    <scope>NUCLEOTIDE SEQUENCE [LARGE SCALE GENOMIC DNA]</scope>
    <source>
        <strain evidence="2 3">LMG 18378</strain>
    </source>
</reference>
<feature type="signal peptide" evidence="1">
    <location>
        <begin position="1"/>
        <end position="19"/>
    </location>
</feature>
<evidence type="ECO:0008006" key="4">
    <source>
        <dbReference type="Google" id="ProtNLM"/>
    </source>
</evidence>
<dbReference type="EMBL" id="FOLS01000048">
    <property type="protein sequence ID" value="SFD94099.1"/>
    <property type="molecule type" value="Genomic_DNA"/>
</dbReference>